<dbReference type="EMBL" id="LKEB01000048">
    <property type="protein sequence ID" value="ROW03910.1"/>
    <property type="molecule type" value="Genomic_DNA"/>
</dbReference>
<keyword evidence="1" id="KW-0812">Transmembrane</keyword>
<name>A0A423WKJ2_9PEZI</name>
<keyword evidence="1" id="KW-1133">Transmembrane helix</keyword>
<evidence type="ECO:0000256" key="1">
    <source>
        <dbReference type="SAM" id="Phobius"/>
    </source>
</evidence>
<keyword evidence="1" id="KW-0472">Membrane</keyword>
<accession>A0A423WKJ2</accession>
<feature type="transmembrane region" description="Helical" evidence="1">
    <location>
        <begin position="54"/>
        <end position="74"/>
    </location>
</feature>
<sequence>METIIRTSEIFTLILPTTTITITDAAAAATASAAAAAAAACTSTPPPSSPPHPVTIHLTWVPMVVTPLIAFGLARLGAWLDRRLATPPAAAALAAARPAARPAAGPPAARVC</sequence>
<proteinExistence type="predicted"/>
<comment type="caution">
    <text evidence="2">The sequence shown here is derived from an EMBL/GenBank/DDBJ whole genome shotgun (WGS) entry which is preliminary data.</text>
</comment>
<keyword evidence="3" id="KW-1185">Reference proteome</keyword>
<dbReference type="InParanoid" id="A0A423WKJ2"/>
<organism evidence="2 3">
    <name type="scientific">Cytospora leucostoma</name>
    <dbReference type="NCBI Taxonomy" id="1230097"/>
    <lineage>
        <taxon>Eukaryota</taxon>
        <taxon>Fungi</taxon>
        <taxon>Dikarya</taxon>
        <taxon>Ascomycota</taxon>
        <taxon>Pezizomycotina</taxon>
        <taxon>Sordariomycetes</taxon>
        <taxon>Sordariomycetidae</taxon>
        <taxon>Diaporthales</taxon>
        <taxon>Cytosporaceae</taxon>
        <taxon>Cytospora</taxon>
    </lineage>
</organism>
<gene>
    <name evidence="2" type="ORF">VPNG_07226</name>
</gene>
<feature type="non-terminal residue" evidence="2">
    <location>
        <position position="112"/>
    </location>
</feature>
<evidence type="ECO:0000313" key="2">
    <source>
        <dbReference type="EMBL" id="ROW03910.1"/>
    </source>
</evidence>
<reference evidence="2 3" key="1">
    <citation type="submission" date="2015-09" db="EMBL/GenBank/DDBJ databases">
        <title>Host preference determinants of Valsa canker pathogens revealed by comparative genomics.</title>
        <authorList>
            <person name="Yin Z."/>
            <person name="Huang L."/>
        </authorList>
    </citation>
    <scope>NUCLEOTIDE SEQUENCE [LARGE SCALE GENOMIC DNA]</scope>
    <source>
        <strain evidence="2 3">SXYLt</strain>
    </source>
</reference>
<dbReference type="Proteomes" id="UP000285146">
    <property type="component" value="Unassembled WGS sequence"/>
</dbReference>
<protein>
    <submittedName>
        <fullName evidence="2">Uncharacterized protein</fullName>
    </submittedName>
</protein>
<evidence type="ECO:0000313" key="3">
    <source>
        <dbReference type="Proteomes" id="UP000285146"/>
    </source>
</evidence>
<dbReference type="AlphaFoldDB" id="A0A423WKJ2"/>